<dbReference type="Pfam" id="PF00250">
    <property type="entry name" value="Forkhead"/>
    <property type="match status" value="1"/>
</dbReference>
<comment type="subcellular location">
    <subcellularLocation>
        <location evidence="1 6">Nucleus</location>
    </subcellularLocation>
</comment>
<feature type="domain" description="Fork-head" evidence="9">
    <location>
        <begin position="357"/>
        <end position="447"/>
    </location>
</feature>
<dbReference type="STRING" id="559298.A0A179UG29"/>
<dbReference type="InterPro" id="IPR036390">
    <property type="entry name" value="WH_DNA-bd_sf"/>
</dbReference>
<feature type="domain" description="FHA" evidence="8">
    <location>
        <begin position="130"/>
        <end position="203"/>
    </location>
</feature>
<dbReference type="InterPro" id="IPR001766">
    <property type="entry name" value="Fork_head_dom"/>
</dbReference>
<evidence type="ECO:0000256" key="2">
    <source>
        <dbReference type="ARBA" id="ARBA00023015"/>
    </source>
</evidence>
<feature type="compositionally biased region" description="Polar residues" evidence="7">
    <location>
        <begin position="540"/>
        <end position="563"/>
    </location>
</feature>
<evidence type="ECO:0000313" key="10">
    <source>
        <dbReference type="EMBL" id="OAT06713.1"/>
    </source>
</evidence>
<dbReference type="PROSITE" id="PS00658">
    <property type="entry name" value="FORK_HEAD_2"/>
    <property type="match status" value="1"/>
</dbReference>
<dbReference type="PANTHER" id="PTHR45881">
    <property type="entry name" value="CHECKPOINT SUPPRESSOR 1-LIKE, ISOFORM A-RELATED"/>
    <property type="match status" value="1"/>
</dbReference>
<dbReference type="VEuPathDB" id="FungiDB:BDBG_02881"/>
<dbReference type="InterPro" id="IPR030456">
    <property type="entry name" value="TF_fork_head_CS_2"/>
</dbReference>
<evidence type="ECO:0000259" key="8">
    <source>
        <dbReference type="PROSITE" id="PS50006"/>
    </source>
</evidence>
<sequence length="745" mass="80971">MPSSTNRRTRRKDVGLQETPETDQVDSSPTRRTTKKRKIDHSRSLPLPLEKTPEPVSADEADDSGTENDLVTTKDLVDSVIACLDVSDDPVVVMDEYSNIKNERENPESVKAYAKIAGRDWTYYMQGVHINIGRPPDRDQRVDAQSSPVAVAAQAMPEVHIDLGPSKFVSRLHAEILYRSQDPIGWHIRVNGRNGIRLNTQIIKRGGISKITSGDVIEIAGTQMMFVTPDGRAVIHPFFVDKCQRLAGGDDAASWDESQHAHPALSRNRTGRTVPHIDQKHHDIPSAGNGPEPAPAVKKAPFYPKNRQVTTPPRQRSSNTDDALPAKPSPSPLYNRGMMIESTEDIDYSDESAKDLKPPYSYATLISQAIFSTEEEKLTLSKIYAYITENYAFYRHTKSGWQNSIRHNLSLNKAFQKVPRRTDEPGKGMKWQIVPEFRQEYFNKQNRKSNQSSAPSSPVTKEGKGSFRPANGQKGYDKSLESSFRTSNPSPQTTSPGFNSFSVAPVEAYTPERGPRVSRRANGHNNADYGEQHSPLPTRPRSNNPNRTYGLSDNISGSPPVLSSSFFDDATSMITPAPRRHQPLLAPPSTAQIPSKFMPMSSPAQFWKFAEIGNTPGRVADMSPLNGGGYNFRAGGGMGAGGAGGSGDGLSAIPSSSPPPPNLGSPSKPSSGPGLGRPLDSRVAGGASNGVVGLVPRHNSGGDNPDEDEDGDEIGEFDLARGFQPIGSYHQQISATRASASASTS</sequence>
<keyword evidence="11" id="KW-1185">Reference proteome</keyword>
<feature type="compositionally biased region" description="Low complexity" evidence="7">
    <location>
        <begin position="664"/>
        <end position="678"/>
    </location>
</feature>
<dbReference type="Gene3D" id="2.60.200.20">
    <property type="match status" value="1"/>
</dbReference>
<feature type="region of interest" description="Disordered" evidence="7">
    <location>
        <begin position="250"/>
        <end position="336"/>
    </location>
</feature>
<gene>
    <name evidence="10" type="ORF">BDBG_02881</name>
</gene>
<feature type="compositionally biased region" description="Basic and acidic residues" evidence="7">
    <location>
        <begin position="275"/>
        <end position="284"/>
    </location>
</feature>
<proteinExistence type="predicted"/>
<dbReference type="InterPro" id="IPR008984">
    <property type="entry name" value="SMAD_FHA_dom_sf"/>
</dbReference>
<dbReference type="CDD" id="cd20024">
    <property type="entry name" value="FH_FOXJ2-like"/>
    <property type="match status" value="1"/>
</dbReference>
<dbReference type="Pfam" id="PF00498">
    <property type="entry name" value="FHA"/>
    <property type="match status" value="1"/>
</dbReference>
<evidence type="ECO:0000256" key="1">
    <source>
        <dbReference type="ARBA" id="ARBA00004123"/>
    </source>
</evidence>
<dbReference type="GO" id="GO:0005634">
    <property type="term" value="C:nucleus"/>
    <property type="evidence" value="ECO:0007669"/>
    <property type="project" value="UniProtKB-SubCell"/>
</dbReference>
<dbReference type="SUPFAM" id="SSF49879">
    <property type="entry name" value="SMAD/FHA domain"/>
    <property type="match status" value="1"/>
</dbReference>
<dbReference type="InterPro" id="IPR000253">
    <property type="entry name" value="FHA_dom"/>
</dbReference>
<dbReference type="PRINTS" id="PR00053">
    <property type="entry name" value="FORKHEAD"/>
</dbReference>
<evidence type="ECO:0000256" key="5">
    <source>
        <dbReference type="ARBA" id="ARBA00023242"/>
    </source>
</evidence>
<dbReference type="KEGG" id="bgh:BDBG_02881"/>
<dbReference type="PROSITE" id="PS00657">
    <property type="entry name" value="FORK_HEAD_1"/>
    <property type="match status" value="1"/>
</dbReference>
<keyword evidence="3 6" id="KW-0238">DNA-binding</keyword>
<feature type="region of interest" description="Disordered" evidence="7">
    <location>
        <begin position="1"/>
        <end position="69"/>
    </location>
</feature>
<evidence type="ECO:0000259" key="9">
    <source>
        <dbReference type="PROSITE" id="PS50039"/>
    </source>
</evidence>
<dbReference type="InterPro" id="IPR018122">
    <property type="entry name" value="TF_fork_head_CS_1"/>
</dbReference>
<dbReference type="FunFam" id="1.10.10.10:FF:000030">
    <property type="entry name" value="Forkhead box protein K2"/>
    <property type="match status" value="1"/>
</dbReference>
<dbReference type="GO" id="GO:0000978">
    <property type="term" value="F:RNA polymerase II cis-regulatory region sequence-specific DNA binding"/>
    <property type="evidence" value="ECO:0007669"/>
    <property type="project" value="TreeGrafter"/>
</dbReference>
<dbReference type="EMBL" id="GG657451">
    <property type="protein sequence ID" value="OAT06713.1"/>
    <property type="molecule type" value="Genomic_DNA"/>
</dbReference>
<protein>
    <submittedName>
        <fullName evidence="10">Forkhead box protein C2</fullName>
    </submittedName>
</protein>
<name>A0A179UG29_BLAGS</name>
<evidence type="ECO:0000256" key="6">
    <source>
        <dbReference type="PROSITE-ProRule" id="PRU00089"/>
    </source>
</evidence>
<dbReference type="AlphaFoldDB" id="A0A179UG29"/>
<feature type="compositionally biased region" description="Polar residues" evidence="7">
    <location>
        <begin position="481"/>
        <end position="502"/>
    </location>
</feature>
<dbReference type="RefSeq" id="XP_002626704.2">
    <property type="nucleotide sequence ID" value="XM_002626658.2"/>
</dbReference>
<evidence type="ECO:0000256" key="4">
    <source>
        <dbReference type="ARBA" id="ARBA00023163"/>
    </source>
</evidence>
<dbReference type="PROSITE" id="PS50039">
    <property type="entry name" value="FORK_HEAD_3"/>
    <property type="match status" value="1"/>
</dbReference>
<keyword evidence="2" id="KW-0805">Transcription regulation</keyword>
<dbReference type="Gene3D" id="1.10.10.10">
    <property type="entry name" value="Winged helix-like DNA-binding domain superfamily/Winged helix DNA-binding domain"/>
    <property type="match status" value="1"/>
</dbReference>
<dbReference type="PANTHER" id="PTHR45881:SF1">
    <property type="entry name" value="FORK HEAD PROTEIN HOMOLOG 2"/>
    <property type="match status" value="1"/>
</dbReference>
<feature type="region of interest" description="Disordered" evidence="7">
    <location>
        <begin position="444"/>
        <end position="563"/>
    </location>
</feature>
<feature type="compositionally biased region" description="Acidic residues" evidence="7">
    <location>
        <begin position="57"/>
        <end position="66"/>
    </location>
</feature>
<dbReference type="SMART" id="SM00339">
    <property type="entry name" value="FH"/>
    <property type="match status" value="1"/>
</dbReference>
<dbReference type="PROSITE" id="PS50006">
    <property type="entry name" value="FHA_DOMAIN"/>
    <property type="match status" value="1"/>
</dbReference>
<evidence type="ECO:0000256" key="7">
    <source>
        <dbReference type="SAM" id="MobiDB-lite"/>
    </source>
</evidence>
<evidence type="ECO:0000256" key="3">
    <source>
        <dbReference type="ARBA" id="ARBA00023125"/>
    </source>
</evidence>
<dbReference type="InterPro" id="IPR036388">
    <property type="entry name" value="WH-like_DNA-bd_sf"/>
</dbReference>
<reference evidence="11" key="1">
    <citation type="journal article" date="2015" name="PLoS Genet.">
        <title>The dynamic genome and transcriptome of the human fungal pathogen Blastomyces and close relative Emmonsia.</title>
        <authorList>
            <person name="Munoz J.F."/>
            <person name="Gauthier G.M."/>
            <person name="Desjardins C.A."/>
            <person name="Gallo J.E."/>
            <person name="Holder J."/>
            <person name="Sullivan T.D."/>
            <person name="Marty A.J."/>
            <person name="Carmen J.C."/>
            <person name="Chen Z."/>
            <person name="Ding L."/>
            <person name="Gujja S."/>
            <person name="Magrini V."/>
            <person name="Misas E."/>
            <person name="Mitreva M."/>
            <person name="Priest M."/>
            <person name="Saif S."/>
            <person name="Whiston E.A."/>
            <person name="Young S."/>
            <person name="Zeng Q."/>
            <person name="Goldman W.E."/>
            <person name="Mardis E.R."/>
            <person name="Taylor J.W."/>
            <person name="McEwen J.G."/>
            <person name="Clay O.K."/>
            <person name="Klein B.S."/>
            <person name="Cuomo C.A."/>
        </authorList>
    </citation>
    <scope>NUCLEOTIDE SEQUENCE [LARGE SCALE GENOMIC DNA]</scope>
    <source>
        <strain evidence="11">SLH14081</strain>
    </source>
</reference>
<dbReference type="GeneID" id="8506167"/>
<feature type="compositionally biased region" description="Acidic residues" evidence="7">
    <location>
        <begin position="704"/>
        <end position="715"/>
    </location>
</feature>
<feature type="compositionally biased region" description="Polar residues" evidence="7">
    <location>
        <begin position="307"/>
        <end position="321"/>
    </location>
</feature>
<feature type="compositionally biased region" description="Polar residues" evidence="7">
    <location>
        <begin position="444"/>
        <end position="459"/>
    </location>
</feature>
<feature type="DNA-binding region" description="Fork-head" evidence="6">
    <location>
        <begin position="357"/>
        <end position="447"/>
    </location>
</feature>
<keyword evidence="5 6" id="KW-0539">Nucleus</keyword>
<organism evidence="10 11">
    <name type="scientific">Blastomyces gilchristii (strain SLH14081)</name>
    <name type="common">Blastomyces dermatitidis</name>
    <dbReference type="NCBI Taxonomy" id="559298"/>
    <lineage>
        <taxon>Eukaryota</taxon>
        <taxon>Fungi</taxon>
        <taxon>Dikarya</taxon>
        <taxon>Ascomycota</taxon>
        <taxon>Pezizomycotina</taxon>
        <taxon>Eurotiomycetes</taxon>
        <taxon>Eurotiomycetidae</taxon>
        <taxon>Onygenales</taxon>
        <taxon>Ajellomycetaceae</taxon>
        <taxon>Blastomyces</taxon>
    </lineage>
</organism>
<feature type="region of interest" description="Disordered" evidence="7">
    <location>
        <begin position="641"/>
        <end position="715"/>
    </location>
</feature>
<evidence type="ECO:0000313" key="11">
    <source>
        <dbReference type="Proteomes" id="UP000002038"/>
    </source>
</evidence>
<keyword evidence="4" id="KW-0804">Transcription</keyword>
<accession>A0A179UG29</accession>
<dbReference type="CDD" id="cd22701">
    <property type="entry name" value="FHA_FKH1-like"/>
    <property type="match status" value="1"/>
</dbReference>
<dbReference type="OrthoDB" id="5954824at2759"/>
<dbReference type="GO" id="GO:0000981">
    <property type="term" value="F:DNA-binding transcription factor activity, RNA polymerase II-specific"/>
    <property type="evidence" value="ECO:0007669"/>
    <property type="project" value="TreeGrafter"/>
</dbReference>
<dbReference type="Proteomes" id="UP000002038">
    <property type="component" value="Unassembled WGS sequence"/>
</dbReference>
<dbReference type="SUPFAM" id="SSF46785">
    <property type="entry name" value="Winged helix' DNA-binding domain"/>
    <property type="match status" value="1"/>
</dbReference>